<dbReference type="AlphaFoldDB" id="A0A7G9GLM4"/>
<dbReference type="InterPro" id="IPR011961">
    <property type="entry name" value="RimM"/>
</dbReference>
<name>A0A7G9GLM4_9FIRM</name>
<dbReference type="InterPro" id="IPR056792">
    <property type="entry name" value="PRC_RimM"/>
</dbReference>
<feature type="domain" description="Ribosome maturation factor RimM PRC barrel" evidence="7">
    <location>
        <begin position="100"/>
        <end position="165"/>
    </location>
</feature>
<organism evidence="8 9">
    <name type="scientific">[Eubacterium] hominis</name>
    <dbReference type="NCBI Taxonomy" id="2764325"/>
    <lineage>
        <taxon>Bacteria</taxon>
        <taxon>Bacillati</taxon>
        <taxon>Bacillota</taxon>
        <taxon>Erysipelotrichia</taxon>
        <taxon>Erysipelotrichales</taxon>
        <taxon>Erysipelotrichaceae</taxon>
        <taxon>Amedibacillus</taxon>
    </lineage>
</organism>
<evidence type="ECO:0000313" key="9">
    <source>
        <dbReference type="Proteomes" id="UP000515856"/>
    </source>
</evidence>
<dbReference type="Gene3D" id="2.30.30.240">
    <property type="entry name" value="PRC-barrel domain"/>
    <property type="match status" value="1"/>
</dbReference>
<feature type="domain" description="RimM N-terminal" evidence="6">
    <location>
        <begin position="6"/>
        <end position="88"/>
    </location>
</feature>
<keyword evidence="3 5" id="KW-0698">rRNA processing</keyword>
<evidence type="ECO:0000259" key="6">
    <source>
        <dbReference type="Pfam" id="PF01782"/>
    </source>
</evidence>
<dbReference type="SUPFAM" id="SSF50447">
    <property type="entry name" value="Translation proteins"/>
    <property type="match status" value="1"/>
</dbReference>
<dbReference type="InterPro" id="IPR036976">
    <property type="entry name" value="RimM_N_sf"/>
</dbReference>
<evidence type="ECO:0000256" key="2">
    <source>
        <dbReference type="ARBA" id="ARBA00022517"/>
    </source>
</evidence>
<sequence>MKQIKIGVLVNTHGLKGEVKVKPMTDFPDIRFQKGNTINIQYQDKLIPVAIKHVREQKDLLLLTFEEYDDINQVEPFKGSVLSIDESQLHELEEDEAYYFELQDCEVYDETDHLIGTVCEVIETGANAVLRVRGEREYLIPYVKAFVTDFDAQTKRITVKMVEGL</sequence>
<gene>
    <name evidence="5 8" type="primary">rimM</name>
    <name evidence="8" type="ORF">H9Q80_15865</name>
</gene>
<dbReference type="PANTHER" id="PTHR33692">
    <property type="entry name" value="RIBOSOME MATURATION FACTOR RIMM"/>
    <property type="match status" value="1"/>
</dbReference>
<evidence type="ECO:0000259" key="7">
    <source>
        <dbReference type="Pfam" id="PF24986"/>
    </source>
</evidence>
<dbReference type="InterPro" id="IPR009000">
    <property type="entry name" value="Transl_B-barrel_sf"/>
</dbReference>
<dbReference type="GO" id="GO:0006364">
    <property type="term" value="P:rRNA processing"/>
    <property type="evidence" value="ECO:0007669"/>
    <property type="project" value="UniProtKB-UniRule"/>
</dbReference>
<dbReference type="SUPFAM" id="SSF50346">
    <property type="entry name" value="PRC-barrel domain"/>
    <property type="match status" value="1"/>
</dbReference>
<evidence type="ECO:0000256" key="3">
    <source>
        <dbReference type="ARBA" id="ARBA00022552"/>
    </source>
</evidence>
<dbReference type="HAMAP" id="MF_00014">
    <property type="entry name" value="Ribosome_mat_RimM"/>
    <property type="match status" value="1"/>
</dbReference>
<dbReference type="EMBL" id="CP060636">
    <property type="protein sequence ID" value="QNM11706.1"/>
    <property type="molecule type" value="Genomic_DNA"/>
</dbReference>
<dbReference type="GO" id="GO:0005840">
    <property type="term" value="C:ribosome"/>
    <property type="evidence" value="ECO:0007669"/>
    <property type="project" value="InterPro"/>
</dbReference>
<dbReference type="PANTHER" id="PTHR33692:SF1">
    <property type="entry name" value="RIBOSOME MATURATION FACTOR RIMM"/>
    <property type="match status" value="1"/>
</dbReference>
<keyword evidence="9" id="KW-1185">Reference proteome</keyword>
<evidence type="ECO:0000256" key="5">
    <source>
        <dbReference type="HAMAP-Rule" id="MF_00014"/>
    </source>
</evidence>
<reference evidence="8 9" key="1">
    <citation type="submission" date="2020-08" db="EMBL/GenBank/DDBJ databases">
        <authorList>
            <person name="Liu C."/>
            <person name="Sun Q."/>
        </authorList>
    </citation>
    <scope>NUCLEOTIDE SEQUENCE [LARGE SCALE GENOMIC DNA]</scope>
    <source>
        <strain evidence="8 9">NSJ-61</strain>
    </source>
</reference>
<evidence type="ECO:0000313" key="8">
    <source>
        <dbReference type="EMBL" id="QNM11706.1"/>
    </source>
</evidence>
<evidence type="ECO:0000256" key="4">
    <source>
        <dbReference type="ARBA" id="ARBA00023186"/>
    </source>
</evidence>
<comment type="domain">
    <text evidence="5">The PRC barrel domain binds ribosomal protein uS19.</text>
</comment>
<dbReference type="Pfam" id="PF24986">
    <property type="entry name" value="PRC_RimM"/>
    <property type="match status" value="1"/>
</dbReference>
<dbReference type="InterPro" id="IPR002676">
    <property type="entry name" value="RimM_N"/>
</dbReference>
<keyword evidence="2 5" id="KW-0690">Ribosome biogenesis</keyword>
<comment type="subunit">
    <text evidence="5">Binds ribosomal protein uS19.</text>
</comment>
<dbReference type="RefSeq" id="WP_117452209.1">
    <property type="nucleotide sequence ID" value="NZ_CP060636.1"/>
</dbReference>
<comment type="similarity">
    <text evidence="5">Belongs to the RimM family.</text>
</comment>
<dbReference type="GO" id="GO:0043022">
    <property type="term" value="F:ribosome binding"/>
    <property type="evidence" value="ECO:0007669"/>
    <property type="project" value="InterPro"/>
</dbReference>
<dbReference type="Gene3D" id="2.40.30.60">
    <property type="entry name" value="RimM"/>
    <property type="match status" value="1"/>
</dbReference>
<dbReference type="KEGG" id="ehn:H9Q80_15865"/>
<keyword evidence="1 5" id="KW-0963">Cytoplasm</keyword>
<comment type="function">
    <text evidence="5">An accessory protein needed during the final step in the assembly of 30S ribosomal subunit, possibly for assembly of the head region. Essential for efficient processing of 16S rRNA. May be needed both before and after RbfA during the maturation of 16S rRNA. It has affinity for free ribosomal 30S subunits but not for 70S ribosomes.</text>
</comment>
<evidence type="ECO:0000256" key="1">
    <source>
        <dbReference type="ARBA" id="ARBA00022490"/>
    </source>
</evidence>
<dbReference type="Proteomes" id="UP000515856">
    <property type="component" value="Chromosome"/>
</dbReference>
<proteinExistence type="inferred from homology"/>
<dbReference type="GO" id="GO:0005737">
    <property type="term" value="C:cytoplasm"/>
    <property type="evidence" value="ECO:0007669"/>
    <property type="project" value="UniProtKB-SubCell"/>
</dbReference>
<protein>
    <recommendedName>
        <fullName evidence="5">Ribosome maturation factor RimM</fullName>
    </recommendedName>
</protein>
<dbReference type="InterPro" id="IPR011033">
    <property type="entry name" value="PRC_barrel-like_sf"/>
</dbReference>
<dbReference type="NCBIfam" id="TIGR02273">
    <property type="entry name" value="16S_RimM"/>
    <property type="match status" value="1"/>
</dbReference>
<dbReference type="GO" id="GO:0042274">
    <property type="term" value="P:ribosomal small subunit biogenesis"/>
    <property type="evidence" value="ECO:0007669"/>
    <property type="project" value="UniProtKB-UniRule"/>
</dbReference>
<dbReference type="Pfam" id="PF01782">
    <property type="entry name" value="RimM"/>
    <property type="match status" value="1"/>
</dbReference>
<comment type="subcellular location">
    <subcellularLocation>
        <location evidence="5">Cytoplasm</location>
    </subcellularLocation>
</comment>
<accession>A0A7G9GLM4</accession>
<keyword evidence="4 5" id="KW-0143">Chaperone</keyword>